<sequence length="377" mass="43162">MVGREEERFEIFQSIRNAISANGQGAPIYISGLPGMGKTSLVREIIHTLKKETETNDLPEFIALELNGLQLTRVSLTYDILRQNLSEYTKSMTKKTSDACAFLQKEFSTRNAKRPIVVLILDEMDFMAIGKSMVLYNLLEWQTYETSKLIIVGIANTMDLPERLAPKIKSRLGSHRISFRSYSSDQLSQIIYHRLQQLNVFDLSAIQYCAKSLAQSSGDVRRVLSVCKLAIQICIERFEQSVESIIAPKELCVSLDDVQQARNQISKSCMSIRLRDTSKFECVFLLALEMELRCRSEHLVRFEDVLHRVRLLCQTRAITPVPITRTFSRICDRLVRSGIVRSHSTNMSIYPKQELIPNCQELRETFLLHPIGFQFVA</sequence>
<dbReference type="InterPro" id="IPR050311">
    <property type="entry name" value="ORC1/CDC6"/>
</dbReference>
<evidence type="ECO:0000313" key="8">
    <source>
        <dbReference type="EMBL" id="CCI44183.1"/>
    </source>
</evidence>
<dbReference type="SMART" id="SM00382">
    <property type="entry name" value="AAA"/>
    <property type="match status" value="1"/>
</dbReference>
<keyword evidence="9" id="KW-1185">Reference proteome</keyword>
<keyword evidence="6" id="KW-0067">ATP-binding</keyword>
<dbReference type="Pfam" id="PF00004">
    <property type="entry name" value="AAA"/>
    <property type="match status" value="1"/>
</dbReference>
<feature type="domain" description="AAA+ ATPase" evidence="7">
    <location>
        <begin position="24"/>
        <end position="178"/>
    </location>
</feature>
<comment type="subcellular location">
    <subcellularLocation>
        <location evidence="1 6">Nucleus</location>
    </subcellularLocation>
</comment>
<dbReference type="InterPro" id="IPR003959">
    <property type="entry name" value="ATPase_AAA_core"/>
</dbReference>
<dbReference type="GO" id="GO:0016887">
    <property type="term" value="F:ATP hydrolysis activity"/>
    <property type="evidence" value="ECO:0007669"/>
    <property type="project" value="InterPro"/>
</dbReference>
<evidence type="ECO:0000256" key="6">
    <source>
        <dbReference type="RuleBase" id="RU365058"/>
    </source>
</evidence>
<dbReference type="Gene3D" id="3.40.50.300">
    <property type="entry name" value="P-loop containing nucleotide triphosphate hydrolases"/>
    <property type="match status" value="1"/>
</dbReference>
<evidence type="ECO:0000256" key="4">
    <source>
        <dbReference type="ARBA" id="ARBA00023125"/>
    </source>
</evidence>
<evidence type="ECO:0000256" key="5">
    <source>
        <dbReference type="ARBA" id="ARBA00023242"/>
    </source>
</evidence>
<keyword evidence="3 6" id="KW-0235">DNA replication</keyword>
<dbReference type="AlphaFoldDB" id="A0A024GBN5"/>
<comment type="caution">
    <text evidence="8">The sequence shown here is derived from an EMBL/GenBank/DDBJ whole genome shotgun (WGS) entry which is preliminary data.</text>
</comment>
<dbReference type="GO" id="GO:0003688">
    <property type="term" value="F:DNA replication origin binding"/>
    <property type="evidence" value="ECO:0007669"/>
    <property type="project" value="TreeGrafter"/>
</dbReference>
<dbReference type="InterPro" id="IPR054425">
    <property type="entry name" value="Cdc6_ORC1-like_ATPase_lid"/>
</dbReference>
<keyword evidence="5 6" id="KW-0539">Nucleus</keyword>
<keyword evidence="4 6" id="KW-0238">DNA-binding</keyword>
<dbReference type="OrthoDB" id="1926878at2759"/>
<reference evidence="8 9" key="1">
    <citation type="submission" date="2012-05" db="EMBL/GenBank/DDBJ databases">
        <title>Recombination and specialization in a pathogen metapopulation.</title>
        <authorList>
            <person name="Gardiner A."/>
            <person name="Kemen E."/>
            <person name="Schultz-Larsen T."/>
            <person name="MacLean D."/>
            <person name="Van Oosterhout C."/>
            <person name="Jones J.D.G."/>
        </authorList>
    </citation>
    <scope>NUCLEOTIDE SEQUENCE [LARGE SCALE GENOMIC DNA]</scope>
    <source>
        <strain evidence="8 9">Ac Nc2</strain>
    </source>
</reference>
<proteinExistence type="inferred from homology"/>
<protein>
    <recommendedName>
        <fullName evidence="6">Origin recognition complex subunit 1</fullName>
    </recommendedName>
</protein>
<dbReference type="STRING" id="65357.A0A024GBN5"/>
<comment type="subunit">
    <text evidence="6">ORC is composed of six subunits.</text>
</comment>
<keyword evidence="6" id="KW-0547">Nucleotide-binding</keyword>
<evidence type="ECO:0000256" key="1">
    <source>
        <dbReference type="ARBA" id="ARBA00004123"/>
    </source>
</evidence>
<dbReference type="InParanoid" id="A0A024GBN5"/>
<dbReference type="Proteomes" id="UP000053237">
    <property type="component" value="Unassembled WGS sequence"/>
</dbReference>
<comment type="function">
    <text evidence="6">Component of the origin recognition complex (ORC) that binds origins of replication. DNA-binding is ATP-dependent, however specific DNA sequences that define origins of replication have not been identified so far. ORC is required to assemble the pre-replication complex necessary to initiate DNA replication.</text>
</comment>
<gene>
    <name evidence="8" type="ORF">BN9_049670</name>
</gene>
<evidence type="ECO:0000313" key="9">
    <source>
        <dbReference type="Proteomes" id="UP000053237"/>
    </source>
</evidence>
<comment type="similarity">
    <text evidence="2 6">Belongs to the ORC1 family.</text>
</comment>
<dbReference type="InterPro" id="IPR003593">
    <property type="entry name" value="AAA+_ATPase"/>
</dbReference>
<dbReference type="PANTHER" id="PTHR10763">
    <property type="entry name" value="CELL DIVISION CONTROL PROTEIN 6-RELATED"/>
    <property type="match status" value="1"/>
</dbReference>
<evidence type="ECO:0000256" key="2">
    <source>
        <dbReference type="ARBA" id="ARBA00008398"/>
    </source>
</evidence>
<dbReference type="Pfam" id="PF22606">
    <property type="entry name" value="Cdc6-ORC-like_ATPase_lid"/>
    <property type="match status" value="1"/>
</dbReference>
<evidence type="ECO:0000256" key="3">
    <source>
        <dbReference type="ARBA" id="ARBA00022705"/>
    </source>
</evidence>
<dbReference type="PANTHER" id="PTHR10763:SF23">
    <property type="entry name" value="ORIGIN RECOGNITION COMPLEX SUBUNIT 1"/>
    <property type="match status" value="1"/>
</dbReference>
<dbReference type="GO" id="GO:0005664">
    <property type="term" value="C:nuclear origin of replication recognition complex"/>
    <property type="evidence" value="ECO:0007669"/>
    <property type="project" value="TreeGrafter"/>
</dbReference>
<accession>A0A024GBN5</accession>
<name>A0A024GBN5_9STRA</name>
<organism evidence="8 9">
    <name type="scientific">Albugo candida</name>
    <dbReference type="NCBI Taxonomy" id="65357"/>
    <lineage>
        <taxon>Eukaryota</taxon>
        <taxon>Sar</taxon>
        <taxon>Stramenopiles</taxon>
        <taxon>Oomycota</taxon>
        <taxon>Peronosporomycetes</taxon>
        <taxon>Albuginales</taxon>
        <taxon>Albuginaceae</taxon>
        <taxon>Albugo</taxon>
    </lineage>
</organism>
<dbReference type="GO" id="GO:0033314">
    <property type="term" value="P:mitotic DNA replication checkpoint signaling"/>
    <property type="evidence" value="ECO:0007669"/>
    <property type="project" value="TreeGrafter"/>
</dbReference>
<dbReference type="GO" id="GO:0006270">
    <property type="term" value="P:DNA replication initiation"/>
    <property type="evidence" value="ECO:0007669"/>
    <property type="project" value="TreeGrafter"/>
</dbReference>
<dbReference type="EMBL" id="CAIX01000063">
    <property type="protein sequence ID" value="CCI44183.1"/>
    <property type="molecule type" value="Genomic_DNA"/>
</dbReference>
<evidence type="ECO:0000259" key="7">
    <source>
        <dbReference type="SMART" id="SM00382"/>
    </source>
</evidence>
<dbReference type="InterPro" id="IPR027417">
    <property type="entry name" value="P-loop_NTPase"/>
</dbReference>
<dbReference type="GO" id="GO:0005524">
    <property type="term" value="F:ATP binding"/>
    <property type="evidence" value="ECO:0007669"/>
    <property type="project" value="UniProtKB-KW"/>
</dbReference>
<dbReference type="SUPFAM" id="SSF52540">
    <property type="entry name" value="P-loop containing nucleoside triphosphate hydrolases"/>
    <property type="match status" value="1"/>
</dbReference>
<dbReference type="CDD" id="cd00009">
    <property type="entry name" value="AAA"/>
    <property type="match status" value="1"/>
</dbReference>